<dbReference type="EMBL" id="JAGRRH010000016">
    <property type="protein sequence ID" value="KAG7353468.1"/>
    <property type="molecule type" value="Genomic_DNA"/>
</dbReference>
<dbReference type="PANTHER" id="PTHR48100">
    <property type="entry name" value="BROAD-SPECIFICITY PHOSPHATASE YOR283W-RELATED"/>
    <property type="match status" value="1"/>
</dbReference>
<evidence type="ECO:0000313" key="2">
    <source>
        <dbReference type="Proteomes" id="UP000693970"/>
    </source>
</evidence>
<dbReference type="GO" id="GO:0016791">
    <property type="term" value="F:phosphatase activity"/>
    <property type="evidence" value="ECO:0007669"/>
    <property type="project" value="TreeGrafter"/>
</dbReference>
<name>A0A9K3L0H9_9STRA</name>
<dbReference type="CDD" id="cd07067">
    <property type="entry name" value="HP_PGM_like"/>
    <property type="match status" value="1"/>
</dbReference>
<organism evidence="1 2">
    <name type="scientific">Nitzschia inconspicua</name>
    <dbReference type="NCBI Taxonomy" id="303405"/>
    <lineage>
        <taxon>Eukaryota</taxon>
        <taxon>Sar</taxon>
        <taxon>Stramenopiles</taxon>
        <taxon>Ochrophyta</taxon>
        <taxon>Bacillariophyta</taxon>
        <taxon>Bacillariophyceae</taxon>
        <taxon>Bacillariophycidae</taxon>
        <taxon>Bacillariales</taxon>
        <taxon>Bacillariaceae</taxon>
        <taxon>Nitzschia</taxon>
    </lineage>
</organism>
<dbReference type="PANTHER" id="PTHR48100:SF1">
    <property type="entry name" value="HISTIDINE PHOSPHATASE FAMILY PROTEIN-RELATED"/>
    <property type="match status" value="1"/>
</dbReference>
<dbReference type="InterPro" id="IPR013078">
    <property type="entry name" value="His_Pase_superF_clade-1"/>
</dbReference>
<sequence length="239" mass="27017">MCPSASGLRTKTIYLIRHAETEENVRMKGFHDVGKALRNRQMPTSNDWKLGSEFVGMTLKGVTDSHLSSRGQRQVLQLKSILDDNGLLDEVDLIAHSPLRRAKETCYGIFGLAAGISDDDMTTTATTTEKTKTNKPVVELSCLQEITQLEHLTQGKRAVRKRINSFERWIESQGEDVSTIVIVGHSEYFMIMLGISEKFKNCDVWKAVYEPGGKWTVLENEVRLDMFSSRNEDQGNKIF</sequence>
<dbReference type="SMART" id="SM00855">
    <property type="entry name" value="PGAM"/>
    <property type="match status" value="1"/>
</dbReference>
<dbReference type="Pfam" id="PF00300">
    <property type="entry name" value="His_Phos_1"/>
    <property type="match status" value="1"/>
</dbReference>
<dbReference type="OrthoDB" id="496981at2759"/>
<dbReference type="InterPro" id="IPR050275">
    <property type="entry name" value="PGM_Phosphatase"/>
</dbReference>
<accession>A0A9K3L0H9</accession>
<evidence type="ECO:0000313" key="1">
    <source>
        <dbReference type="EMBL" id="KAG7353468.1"/>
    </source>
</evidence>
<dbReference type="GO" id="GO:0005737">
    <property type="term" value="C:cytoplasm"/>
    <property type="evidence" value="ECO:0007669"/>
    <property type="project" value="TreeGrafter"/>
</dbReference>
<reference evidence="1" key="1">
    <citation type="journal article" date="2021" name="Sci. Rep.">
        <title>Diploid genomic architecture of Nitzschia inconspicua, an elite biomass production diatom.</title>
        <authorList>
            <person name="Oliver A."/>
            <person name="Podell S."/>
            <person name="Pinowska A."/>
            <person name="Traller J.C."/>
            <person name="Smith S.R."/>
            <person name="McClure R."/>
            <person name="Beliaev A."/>
            <person name="Bohutskyi P."/>
            <person name="Hill E.A."/>
            <person name="Rabines A."/>
            <person name="Zheng H."/>
            <person name="Allen L.Z."/>
            <person name="Kuo A."/>
            <person name="Grigoriev I.V."/>
            <person name="Allen A.E."/>
            <person name="Hazlebeck D."/>
            <person name="Allen E.E."/>
        </authorList>
    </citation>
    <scope>NUCLEOTIDE SEQUENCE</scope>
    <source>
        <strain evidence="1">Hildebrandi</strain>
    </source>
</reference>
<comment type="caution">
    <text evidence="1">The sequence shown here is derived from an EMBL/GenBank/DDBJ whole genome shotgun (WGS) entry which is preliminary data.</text>
</comment>
<protein>
    <submittedName>
        <fullName evidence="1">Histidine phosphatase superfamily branch 1 protein</fullName>
    </submittedName>
</protein>
<dbReference type="Proteomes" id="UP000693970">
    <property type="component" value="Unassembled WGS sequence"/>
</dbReference>
<gene>
    <name evidence="1" type="ORF">IV203_002823</name>
</gene>
<proteinExistence type="predicted"/>
<dbReference type="AlphaFoldDB" id="A0A9K3L0H9"/>
<keyword evidence="2" id="KW-1185">Reference proteome</keyword>
<reference evidence="1" key="2">
    <citation type="submission" date="2021-04" db="EMBL/GenBank/DDBJ databases">
        <authorList>
            <person name="Podell S."/>
        </authorList>
    </citation>
    <scope>NUCLEOTIDE SEQUENCE</scope>
    <source>
        <strain evidence="1">Hildebrandi</strain>
    </source>
</reference>